<keyword evidence="6" id="KW-0406">Ion transport</keyword>
<feature type="domain" description="AAA+ ATPase" evidence="8">
    <location>
        <begin position="36"/>
        <end position="219"/>
    </location>
</feature>
<comment type="subcellular location">
    <subcellularLocation>
        <location evidence="1">Cell membrane</location>
        <topology evidence="1">Peripheral membrane protein</topology>
    </subcellularLocation>
</comment>
<dbReference type="Pfam" id="PF13476">
    <property type="entry name" value="AAA_23"/>
    <property type="match status" value="1"/>
</dbReference>
<sequence length="246" mass="27981">MPFLKEIHFDWSKASKKNKYPFNIPCFSELTGIAFESDVTFFVGENGSGKSTLLEAIAYKCGFSPQGGGKNNIFGMDDEDCPLELENILTLSWMPKIKGGFFLRAETFFNFAGYLDQLAEDDGHGVYVPYGGKSLNEQSHGEAFLSLFMNRFNQKGVYLLDEPEAALSPQRQLAFLILMHQLIEKGNAQFIIATHSPILMGFPQGVILNFDHRPVEKINYMDTDHYQITKRFLNDTERFFKKLVTE</sequence>
<keyword evidence="5" id="KW-0408">Iron</keyword>
<evidence type="ECO:0000313" key="10">
    <source>
        <dbReference type="Proteomes" id="UP001524944"/>
    </source>
</evidence>
<dbReference type="SMART" id="SM00382">
    <property type="entry name" value="AAA"/>
    <property type="match status" value="1"/>
</dbReference>
<keyword evidence="2" id="KW-0813">Transport</keyword>
<dbReference type="Pfam" id="PF13304">
    <property type="entry name" value="AAA_21"/>
    <property type="match status" value="1"/>
</dbReference>
<organism evidence="9 10">
    <name type="scientific">Dehalobacterium formicoaceticum</name>
    <dbReference type="NCBI Taxonomy" id="51515"/>
    <lineage>
        <taxon>Bacteria</taxon>
        <taxon>Bacillati</taxon>
        <taxon>Bacillota</taxon>
        <taxon>Clostridia</taxon>
        <taxon>Eubacteriales</taxon>
        <taxon>Peptococcaceae</taxon>
        <taxon>Dehalobacterium</taxon>
    </lineage>
</organism>
<evidence type="ECO:0000259" key="8">
    <source>
        <dbReference type="SMART" id="SM00382"/>
    </source>
</evidence>
<evidence type="ECO:0000256" key="2">
    <source>
        <dbReference type="ARBA" id="ARBA00022448"/>
    </source>
</evidence>
<name>A0ABT1Y149_9FIRM</name>
<dbReference type="Proteomes" id="UP001524944">
    <property type="component" value="Unassembled WGS sequence"/>
</dbReference>
<keyword evidence="7" id="KW-0472">Membrane</keyword>
<dbReference type="PANTHER" id="PTHR42771:SF2">
    <property type="entry name" value="IRON(3+)-HYDROXAMATE IMPORT ATP-BINDING PROTEIN FHUC"/>
    <property type="match status" value="1"/>
</dbReference>
<protein>
    <submittedName>
        <fullName evidence="9">AAA family ATPase</fullName>
    </submittedName>
</protein>
<evidence type="ECO:0000256" key="1">
    <source>
        <dbReference type="ARBA" id="ARBA00004202"/>
    </source>
</evidence>
<gene>
    <name evidence="9" type="ORF">NVS47_03455</name>
</gene>
<dbReference type="PANTHER" id="PTHR42771">
    <property type="entry name" value="IRON(3+)-HYDROXAMATE IMPORT ATP-BINDING PROTEIN FHUC"/>
    <property type="match status" value="1"/>
</dbReference>
<proteinExistence type="predicted"/>
<evidence type="ECO:0000313" key="9">
    <source>
        <dbReference type="EMBL" id="MCR6544578.1"/>
    </source>
</evidence>
<keyword evidence="10" id="KW-1185">Reference proteome</keyword>
<evidence type="ECO:0000256" key="5">
    <source>
        <dbReference type="ARBA" id="ARBA00023004"/>
    </source>
</evidence>
<dbReference type="SUPFAM" id="SSF52540">
    <property type="entry name" value="P-loop containing nucleoside triphosphate hydrolases"/>
    <property type="match status" value="1"/>
</dbReference>
<accession>A0ABT1Y149</accession>
<evidence type="ECO:0000256" key="6">
    <source>
        <dbReference type="ARBA" id="ARBA00023065"/>
    </source>
</evidence>
<evidence type="ECO:0000256" key="3">
    <source>
        <dbReference type="ARBA" id="ARBA00022475"/>
    </source>
</evidence>
<evidence type="ECO:0000256" key="7">
    <source>
        <dbReference type="ARBA" id="ARBA00023136"/>
    </source>
</evidence>
<keyword evidence="4" id="KW-0410">Iron transport</keyword>
<dbReference type="InterPro" id="IPR038729">
    <property type="entry name" value="Rad50/SbcC_AAA"/>
</dbReference>
<comment type="caution">
    <text evidence="9">The sequence shown here is derived from an EMBL/GenBank/DDBJ whole genome shotgun (WGS) entry which is preliminary data.</text>
</comment>
<reference evidence="9 10" key="1">
    <citation type="submission" date="2022-08" db="EMBL/GenBank/DDBJ databases">
        <title>Proteogenomics of the novel Dehalobacterium formicoaceticum strain EZ94 highlights a key role of methyltransferases during anaerobic dichloromethane degradation.</title>
        <authorList>
            <person name="Wasmund K."/>
        </authorList>
    </citation>
    <scope>NUCLEOTIDE SEQUENCE [LARGE SCALE GENOMIC DNA]</scope>
    <source>
        <strain evidence="9 10">EZ94</strain>
    </source>
</reference>
<keyword evidence="3" id="KW-1003">Cell membrane</keyword>
<evidence type="ECO:0000256" key="4">
    <source>
        <dbReference type="ARBA" id="ARBA00022496"/>
    </source>
</evidence>
<dbReference type="InterPro" id="IPR027417">
    <property type="entry name" value="P-loop_NTPase"/>
</dbReference>
<dbReference type="EMBL" id="JANPWE010000001">
    <property type="protein sequence ID" value="MCR6544578.1"/>
    <property type="molecule type" value="Genomic_DNA"/>
</dbReference>
<dbReference type="InterPro" id="IPR003593">
    <property type="entry name" value="AAA+_ATPase"/>
</dbReference>
<dbReference type="Gene3D" id="3.40.50.300">
    <property type="entry name" value="P-loop containing nucleotide triphosphate hydrolases"/>
    <property type="match status" value="2"/>
</dbReference>
<dbReference type="InterPro" id="IPR003959">
    <property type="entry name" value="ATPase_AAA_core"/>
</dbReference>
<dbReference type="InterPro" id="IPR051535">
    <property type="entry name" value="Siderophore_ABC-ATPase"/>
</dbReference>